<dbReference type="HOGENOM" id="CLU_2615331_0_0_0"/>
<dbReference type="AlphaFoldDB" id="E4TKC3"/>
<reference key="1">
    <citation type="submission" date="2010-11" db="EMBL/GenBank/DDBJ databases">
        <title>The complete genome of plasmid of Calditerrivibrio nitroreducens DSM 19672.</title>
        <authorList>
            <consortium name="US DOE Joint Genome Institute (JGI-PGF)"/>
            <person name="Lucas S."/>
            <person name="Copeland A."/>
            <person name="Lapidus A."/>
            <person name="Bruce D."/>
            <person name="Goodwin L."/>
            <person name="Pitluck S."/>
            <person name="Kyrpides N."/>
            <person name="Mavromatis K."/>
            <person name="Ivanova N."/>
            <person name="Mikhailova N."/>
            <person name="Zeytun A."/>
            <person name="Brettin T."/>
            <person name="Detter J.C."/>
            <person name="Tapia R."/>
            <person name="Han C."/>
            <person name="Land M."/>
            <person name="Hauser L."/>
            <person name="Markowitz V."/>
            <person name="Cheng J.-F."/>
            <person name="Hugenholtz P."/>
            <person name="Woyke T."/>
            <person name="Wu D."/>
            <person name="Spring S."/>
            <person name="Schroeder M."/>
            <person name="Brambilla E."/>
            <person name="Klenk H.-P."/>
            <person name="Eisen J.A."/>
        </authorList>
    </citation>
    <scope>NUCLEOTIDE SEQUENCE</scope>
    <source>
        <strain>DSM 19672</strain>
    </source>
</reference>
<dbReference type="EMBL" id="CP002348">
    <property type="protein sequence ID" value="ADR19995.1"/>
    <property type="molecule type" value="Genomic_DNA"/>
</dbReference>
<keyword evidence="1" id="KW-0614">Plasmid</keyword>
<reference evidence="1 2" key="2">
    <citation type="journal article" date="2011" name="Stand. Genomic Sci.">
        <title>Complete genome sequence of Calditerrivibrio nitroreducens type strain (Yu37-1).</title>
        <authorList>
            <person name="Pitluck S."/>
            <person name="Sikorski J."/>
            <person name="Zeytun A."/>
            <person name="Lapidus A."/>
            <person name="Nolan M."/>
            <person name="Lucas S."/>
            <person name="Hammon N."/>
            <person name="Deshpande S."/>
            <person name="Cheng J.F."/>
            <person name="Tapia R."/>
            <person name="Han C."/>
            <person name="Goodwin L."/>
            <person name="Liolios K."/>
            <person name="Pagani I."/>
            <person name="Ivanova N."/>
            <person name="Mavromatis K."/>
            <person name="Pati A."/>
            <person name="Chen A."/>
            <person name="Palaniappan K."/>
            <person name="Hauser L."/>
            <person name="Chang Y.J."/>
            <person name="Jeffries C.D."/>
            <person name="Detter J.C."/>
            <person name="Brambilla E."/>
            <person name="Djao O.D."/>
            <person name="Rohde M."/>
            <person name="Spring S."/>
            <person name="Goker M."/>
            <person name="Woyke T."/>
            <person name="Bristow J."/>
            <person name="Eisen J.A."/>
            <person name="Markowitz V."/>
            <person name="Hugenholtz P."/>
            <person name="Kyrpides N.C."/>
            <person name="Klenk H.P."/>
            <person name="Land M."/>
        </authorList>
    </citation>
    <scope>NUCLEOTIDE SEQUENCE [LARGE SCALE GENOMIC DNA]</scope>
    <source>
        <strain evidence="2">DSM 19672 / NBRC 101217 / Yu37-1</strain>
        <plasmid evidence="2">Plasmid pCALNI01</plasmid>
    </source>
</reference>
<proteinExistence type="predicted"/>
<dbReference type="Proteomes" id="UP000007039">
    <property type="component" value="Plasmid pCALNI01"/>
</dbReference>
<gene>
    <name evidence="1" type="ordered locus">Calni_2105</name>
</gene>
<protein>
    <submittedName>
        <fullName evidence="1">Uncharacterized protein</fullName>
    </submittedName>
</protein>
<evidence type="ECO:0000313" key="1">
    <source>
        <dbReference type="EMBL" id="ADR19995.1"/>
    </source>
</evidence>
<dbReference type="KEGG" id="cni:Calni_2105"/>
<keyword evidence="2" id="KW-1185">Reference proteome</keyword>
<organism evidence="1 2">
    <name type="scientific">Calditerrivibrio nitroreducens (strain DSM 19672 / NBRC 101217 / Yu37-1)</name>
    <dbReference type="NCBI Taxonomy" id="768670"/>
    <lineage>
        <taxon>Bacteria</taxon>
        <taxon>Pseudomonadati</taxon>
        <taxon>Deferribacterota</taxon>
        <taxon>Deferribacteres</taxon>
        <taxon>Deferribacterales</taxon>
        <taxon>Calditerrivibrionaceae</taxon>
    </lineage>
</organism>
<geneLocation type="plasmid" evidence="1 2">
    <name>pCALNI01</name>
</geneLocation>
<sequence length="78" mass="8972">MIYEIAENVKRKILILTQNLNDYITRPQQKYLIEMVSGVFATKSLNLTSIAGYLNERCGVKHPLKRLQRNTLSFQTSG</sequence>
<dbReference type="eggNOG" id="COG3385">
    <property type="taxonomic scope" value="Bacteria"/>
</dbReference>
<accession>E4TKC3</accession>
<evidence type="ECO:0000313" key="2">
    <source>
        <dbReference type="Proteomes" id="UP000007039"/>
    </source>
</evidence>
<name>E4TKC3_CALNY</name>